<dbReference type="Pfam" id="PF00892">
    <property type="entry name" value="EamA"/>
    <property type="match status" value="1"/>
</dbReference>
<dbReference type="InterPro" id="IPR037185">
    <property type="entry name" value="EmrE-like"/>
</dbReference>
<evidence type="ECO:0000256" key="5">
    <source>
        <dbReference type="ARBA" id="ARBA00022989"/>
    </source>
</evidence>
<dbReference type="PROSITE" id="PS51257">
    <property type="entry name" value="PROKAR_LIPOPROTEIN"/>
    <property type="match status" value="1"/>
</dbReference>
<evidence type="ECO:0000256" key="7">
    <source>
        <dbReference type="SAM" id="MobiDB-lite"/>
    </source>
</evidence>
<dbReference type="Pfam" id="PF04672">
    <property type="entry name" value="Methyltransf_19"/>
    <property type="match status" value="1"/>
</dbReference>
<keyword evidence="4 8" id="KW-0812">Transmembrane</keyword>
<proteinExistence type="inferred from homology"/>
<feature type="transmembrane region" description="Helical" evidence="8">
    <location>
        <begin position="35"/>
        <end position="56"/>
    </location>
</feature>
<feature type="transmembrane region" description="Helical" evidence="8">
    <location>
        <begin position="172"/>
        <end position="193"/>
    </location>
</feature>
<keyword evidence="3" id="KW-1003">Cell membrane</keyword>
<feature type="compositionally biased region" description="Pro residues" evidence="7">
    <location>
        <begin position="282"/>
        <end position="292"/>
    </location>
</feature>
<dbReference type="AlphaFoldDB" id="A0A7X0KYH3"/>
<dbReference type="InterPro" id="IPR000620">
    <property type="entry name" value="EamA_dom"/>
</dbReference>
<evidence type="ECO:0000256" key="3">
    <source>
        <dbReference type="ARBA" id="ARBA00022475"/>
    </source>
</evidence>
<feature type="transmembrane region" description="Helical" evidence="8">
    <location>
        <begin position="91"/>
        <end position="111"/>
    </location>
</feature>
<dbReference type="PANTHER" id="PTHR42920:SF24">
    <property type="entry name" value="AROMATIC AMINO ACID EXPORTER YDDG"/>
    <property type="match status" value="1"/>
</dbReference>
<evidence type="ECO:0000259" key="9">
    <source>
        <dbReference type="Pfam" id="PF00892"/>
    </source>
</evidence>
<evidence type="ECO:0000256" key="6">
    <source>
        <dbReference type="ARBA" id="ARBA00023136"/>
    </source>
</evidence>
<feature type="transmembrane region" description="Helical" evidence="8">
    <location>
        <begin position="229"/>
        <end position="249"/>
    </location>
</feature>
<evidence type="ECO:0000313" key="11">
    <source>
        <dbReference type="Proteomes" id="UP000546324"/>
    </source>
</evidence>
<dbReference type="Gene3D" id="3.40.50.150">
    <property type="entry name" value="Vaccinia Virus protein VP39"/>
    <property type="match status" value="1"/>
</dbReference>
<keyword evidence="11" id="KW-1185">Reference proteome</keyword>
<dbReference type="InterPro" id="IPR051258">
    <property type="entry name" value="Diverse_Substrate_Transporter"/>
</dbReference>
<dbReference type="RefSeq" id="WP_221493103.1">
    <property type="nucleotide sequence ID" value="NZ_JACHMQ010000001.1"/>
</dbReference>
<comment type="caution">
    <text evidence="10">The sequence shown here is derived from an EMBL/GenBank/DDBJ whole genome shotgun (WGS) entry which is preliminary data.</text>
</comment>
<gene>
    <name evidence="10" type="ORF">BKA00_002300</name>
</gene>
<feature type="transmembrane region" description="Helical" evidence="8">
    <location>
        <begin position="68"/>
        <end position="85"/>
    </location>
</feature>
<keyword evidence="6 8" id="KW-0472">Membrane</keyword>
<name>A0A7X0KYH3_9ACTN</name>
<reference evidence="10 11" key="1">
    <citation type="submission" date="2020-08" db="EMBL/GenBank/DDBJ databases">
        <title>Sequencing the genomes of 1000 actinobacteria strains.</title>
        <authorList>
            <person name="Klenk H.-P."/>
        </authorList>
    </citation>
    <scope>NUCLEOTIDE SEQUENCE [LARGE SCALE GENOMIC DNA]</scope>
    <source>
        <strain evidence="10 11">DSM 43675</strain>
    </source>
</reference>
<dbReference type="InterPro" id="IPR029063">
    <property type="entry name" value="SAM-dependent_MTases_sf"/>
</dbReference>
<feature type="domain" description="EamA" evidence="9">
    <location>
        <begin position="142"/>
        <end position="269"/>
    </location>
</feature>
<dbReference type="Proteomes" id="UP000546324">
    <property type="component" value="Unassembled WGS sequence"/>
</dbReference>
<keyword evidence="5 8" id="KW-1133">Transmembrane helix</keyword>
<dbReference type="SUPFAM" id="SSF53335">
    <property type="entry name" value="S-adenosyl-L-methionine-dependent methyltransferases"/>
    <property type="match status" value="1"/>
</dbReference>
<dbReference type="EMBL" id="JACHMQ010000001">
    <property type="protein sequence ID" value="MBB6395386.1"/>
    <property type="molecule type" value="Genomic_DNA"/>
</dbReference>
<evidence type="ECO:0000256" key="2">
    <source>
        <dbReference type="ARBA" id="ARBA00007362"/>
    </source>
</evidence>
<comment type="similarity">
    <text evidence="2">Belongs to the EamA transporter family.</text>
</comment>
<evidence type="ECO:0000313" key="10">
    <source>
        <dbReference type="EMBL" id="MBB6395386.1"/>
    </source>
</evidence>
<feature type="transmembrane region" description="Helical" evidence="8">
    <location>
        <begin position="141"/>
        <end position="160"/>
    </location>
</feature>
<dbReference type="InterPro" id="IPR006764">
    <property type="entry name" value="SAM_dep_MeTrfase_SAV2177_type"/>
</dbReference>
<evidence type="ECO:0000256" key="4">
    <source>
        <dbReference type="ARBA" id="ARBA00022692"/>
    </source>
</evidence>
<organism evidence="10 11">
    <name type="scientific">Actinomadura coerulea</name>
    <dbReference type="NCBI Taxonomy" id="46159"/>
    <lineage>
        <taxon>Bacteria</taxon>
        <taxon>Bacillati</taxon>
        <taxon>Actinomycetota</taxon>
        <taxon>Actinomycetes</taxon>
        <taxon>Streptosporangiales</taxon>
        <taxon>Thermomonosporaceae</taxon>
        <taxon>Actinomadura</taxon>
    </lineage>
</organism>
<feature type="region of interest" description="Disordered" evidence="7">
    <location>
        <begin position="275"/>
        <end position="307"/>
    </location>
</feature>
<evidence type="ECO:0000256" key="1">
    <source>
        <dbReference type="ARBA" id="ARBA00004651"/>
    </source>
</evidence>
<feature type="transmembrane region" description="Helical" evidence="8">
    <location>
        <begin position="118"/>
        <end position="135"/>
    </location>
</feature>
<dbReference type="GO" id="GO:0005886">
    <property type="term" value="C:plasma membrane"/>
    <property type="evidence" value="ECO:0007669"/>
    <property type="project" value="UniProtKB-SubCell"/>
</dbReference>
<accession>A0A7X0KYH3</accession>
<dbReference type="PANTHER" id="PTHR42920">
    <property type="entry name" value="OS03G0707200 PROTEIN-RELATED"/>
    <property type="match status" value="1"/>
</dbReference>
<protein>
    <submittedName>
        <fullName evidence="10">Threonine/homoserine efflux transporter RhtA</fullName>
    </submittedName>
</protein>
<sequence length="594" mass="61573">MAIRTTGPGVPAPLLVLGSVTSVQSGQACGKAMLAVAGPAGVVALRLTFAALVLLLARRPGPPARDSLGLVAALGTAIAGMHLIYPAMALLPVGVASTLQFLGPLTLALVGARGPADLLWAALAGTGVILLAAPSGSPMPAAGVLLALASGACMAAYLVLNQRAGTRDGAPLAWAVALAALLVLPLAPLAGGAALRPRVLLAGLGLALLSAVIPWSLDMAALRRLPARAVAVMVSLEPAAGALAGLVLLHEHLTWRAWLAIACVSAAAAGAALGRAGGSAPSGPPRAGPPAGPNRDRSFSWTGPAARSQPVEWDAKMISVGGRQGGTVADERFGPGGFDPSVPNIARMYDYYLGGKDHYEADRLRAEEAKAADPTLITLIKENRAFMGRAVRYMAEQGIDQFLDIGTGLPTQQNVHQIAQAVNPAARVAYADYDGQVVAHGRAILADSPGTRMVQADIRRPREILEHPEITRLLDFGKPIALLTIATLHFIPDEDDPPGVMAELREALAPGSHMAITHASADGVPDIVAKVVEVYKRTNAPGTPRTLDQVTGLFGDFELVDPGLVWAPLWRPERPVTLEEALPIWFYAGVGRKL</sequence>
<comment type="subcellular location">
    <subcellularLocation>
        <location evidence="1">Cell membrane</location>
        <topology evidence="1">Multi-pass membrane protein</topology>
    </subcellularLocation>
</comment>
<dbReference type="SUPFAM" id="SSF103481">
    <property type="entry name" value="Multidrug resistance efflux transporter EmrE"/>
    <property type="match status" value="1"/>
</dbReference>
<evidence type="ECO:0000256" key="8">
    <source>
        <dbReference type="SAM" id="Phobius"/>
    </source>
</evidence>
<feature type="transmembrane region" description="Helical" evidence="8">
    <location>
        <begin position="199"/>
        <end position="217"/>
    </location>
</feature>